<keyword evidence="2 4" id="KW-0479">Metal-binding</keyword>
<reference evidence="7 8" key="1">
    <citation type="submission" date="2017-06" db="EMBL/GenBank/DDBJ databases">
        <title>A platform for efficient transgenesis in Macrostomum lignano, a flatworm model organism for stem cell research.</title>
        <authorList>
            <person name="Berezikov E."/>
        </authorList>
    </citation>
    <scope>NUCLEOTIDE SEQUENCE [LARGE SCALE GENOMIC DNA]</scope>
    <source>
        <strain evidence="7">DV1</strain>
        <tissue evidence="7">Whole organism</tissue>
    </source>
</reference>
<evidence type="ECO:0000256" key="3">
    <source>
        <dbReference type="ARBA" id="ARBA00022833"/>
    </source>
</evidence>
<evidence type="ECO:0000313" key="8">
    <source>
        <dbReference type="Proteomes" id="UP000215902"/>
    </source>
</evidence>
<dbReference type="GO" id="GO:0005737">
    <property type="term" value="C:cytoplasm"/>
    <property type="evidence" value="ECO:0007669"/>
    <property type="project" value="TreeGrafter"/>
</dbReference>
<dbReference type="SUPFAM" id="SSF57924">
    <property type="entry name" value="Inhibitor of apoptosis (IAP) repeat"/>
    <property type="match status" value="1"/>
</dbReference>
<dbReference type="Gene3D" id="1.10.1170.10">
    <property type="entry name" value="Inhibitor Of Apoptosis Protein (2mihbC-IAP-1), Chain A"/>
    <property type="match status" value="1"/>
</dbReference>
<evidence type="ECO:0000259" key="6">
    <source>
        <dbReference type="PROSITE" id="PS50089"/>
    </source>
</evidence>
<dbReference type="GO" id="GO:0005634">
    <property type="term" value="C:nucleus"/>
    <property type="evidence" value="ECO:0007669"/>
    <property type="project" value="TreeGrafter"/>
</dbReference>
<dbReference type="PANTHER" id="PTHR10044:SF139">
    <property type="entry name" value="DEATH-ASSOCIATED INHIBITOR OF APOPTOSIS 2"/>
    <property type="match status" value="1"/>
</dbReference>
<gene>
    <name evidence="7" type="ORF">BOX15_Mlig023422g1</name>
</gene>
<dbReference type="PANTHER" id="PTHR10044">
    <property type="entry name" value="INHIBITOR OF APOPTOSIS"/>
    <property type="match status" value="1"/>
</dbReference>
<dbReference type="GO" id="GO:0008270">
    <property type="term" value="F:zinc ion binding"/>
    <property type="evidence" value="ECO:0007669"/>
    <property type="project" value="UniProtKB-KW"/>
</dbReference>
<dbReference type="OrthoDB" id="4034597at2759"/>
<dbReference type="AlphaFoldDB" id="A0A267G9A5"/>
<dbReference type="Proteomes" id="UP000215902">
    <property type="component" value="Unassembled WGS sequence"/>
</dbReference>
<dbReference type="InterPro" id="IPR001841">
    <property type="entry name" value="Znf_RING"/>
</dbReference>
<feature type="domain" description="RING-type" evidence="6">
    <location>
        <begin position="300"/>
        <end position="335"/>
    </location>
</feature>
<keyword evidence="2 4" id="KW-0863">Zinc-finger</keyword>
<feature type="compositionally biased region" description="Polar residues" evidence="5">
    <location>
        <begin position="289"/>
        <end position="299"/>
    </location>
</feature>
<evidence type="ECO:0000256" key="5">
    <source>
        <dbReference type="SAM" id="MobiDB-lite"/>
    </source>
</evidence>
<dbReference type="STRING" id="282301.A0A267G9A5"/>
<evidence type="ECO:0000256" key="4">
    <source>
        <dbReference type="PROSITE-ProRule" id="PRU00175"/>
    </source>
</evidence>
<evidence type="ECO:0000256" key="2">
    <source>
        <dbReference type="ARBA" id="ARBA00022771"/>
    </source>
</evidence>
<dbReference type="PROSITE" id="PS50089">
    <property type="entry name" value="ZF_RING_2"/>
    <property type="match status" value="1"/>
</dbReference>
<evidence type="ECO:0000313" key="7">
    <source>
        <dbReference type="EMBL" id="PAA81974.1"/>
    </source>
</evidence>
<proteinExistence type="inferred from homology"/>
<dbReference type="Gene3D" id="3.30.40.10">
    <property type="entry name" value="Zinc/RING finger domain, C3HC4 (zinc finger)"/>
    <property type="match status" value="1"/>
</dbReference>
<accession>A0A267G9A5</accession>
<dbReference type="SMART" id="SM00238">
    <property type="entry name" value="BIR"/>
    <property type="match status" value="1"/>
</dbReference>
<dbReference type="GO" id="GO:0051726">
    <property type="term" value="P:regulation of cell cycle"/>
    <property type="evidence" value="ECO:0007669"/>
    <property type="project" value="TreeGrafter"/>
</dbReference>
<dbReference type="InterPro" id="IPR050784">
    <property type="entry name" value="IAP"/>
</dbReference>
<keyword evidence="8" id="KW-1185">Reference proteome</keyword>
<dbReference type="InterPro" id="IPR001370">
    <property type="entry name" value="BIR_rpt"/>
</dbReference>
<feature type="non-terminal residue" evidence="7">
    <location>
        <position position="1"/>
    </location>
</feature>
<dbReference type="InterPro" id="IPR013083">
    <property type="entry name" value="Znf_RING/FYVE/PHD"/>
</dbReference>
<keyword evidence="3" id="KW-0862">Zinc</keyword>
<dbReference type="Pfam" id="PF00653">
    <property type="entry name" value="BIR"/>
    <property type="match status" value="1"/>
</dbReference>
<comment type="caution">
    <text evidence="7">The sequence shown here is derived from an EMBL/GenBank/DDBJ whole genome shotgun (WGS) entry which is preliminary data.</text>
</comment>
<feature type="region of interest" description="Disordered" evidence="5">
    <location>
        <begin position="269"/>
        <end position="299"/>
    </location>
</feature>
<dbReference type="EMBL" id="NIVC01000506">
    <property type="protein sequence ID" value="PAA81974.1"/>
    <property type="molecule type" value="Genomic_DNA"/>
</dbReference>
<feature type="compositionally biased region" description="Low complexity" evidence="5">
    <location>
        <begin position="278"/>
        <end position="288"/>
    </location>
</feature>
<sequence length="349" mass="40088">PIQVCHNSAASQTVHAMSGDISLDLSLRQILKDSATEISTKLADRMRPLADSTRLLDVYEALTAVVYLTSSPSTLRFVTRKARMDSFVIGNWDYLGKSQTKEDMVESGFFYLMEEDHVKCFFCDLGLKDWDQGDHPEQEHVKFSPLCFFLKSSRGMERLRAMSERPPNYPTSYTRQDHNQLMKILGDELTSPQIDLVCRLGFSNTKVLLCIARKFIRFRQKYTRQELVVEMQKEWDREMADNPADPPHFNDKHDLAAVLREFYRHLGGRPPDHFESNQQQQQQQQQQQGNRTGRGTGSHCRQCNTRDVEIVCLPCGHLSLCMQCSRTARTCPAINCGQHVDNFVRAFVS</sequence>
<dbReference type="Pfam" id="PF13920">
    <property type="entry name" value="zf-C3HC4_3"/>
    <property type="match status" value="1"/>
</dbReference>
<name>A0A267G9A5_9PLAT</name>
<organism evidence="7 8">
    <name type="scientific">Macrostomum lignano</name>
    <dbReference type="NCBI Taxonomy" id="282301"/>
    <lineage>
        <taxon>Eukaryota</taxon>
        <taxon>Metazoa</taxon>
        <taxon>Spiralia</taxon>
        <taxon>Lophotrochozoa</taxon>
        <taxon>Platyhelminthes</taxon>
        <taxon>Rhabditophora</taxon>
        <taxon>Macrostomorpha</taxon>
        <taxon>Macrostomida</taxon>
        <taxon>Macrostomidae</taxon>
        <taxon>Macrostomum</taxon>
    </lineage>
</organism>
<dbReference type="PROSITE" id="PS50143">
    <property type="entry name" value="BIR_REPEAT_2"/>
    <property type="match status" value="1"/>
</dbReference>
<comment type="similarity">
    <text evidence="1">Belongs to the IAP family.</text>
</comment>
<protein>
    <recommendedName>
        <fullName evidence="6">RING-type domain-containing protein</fullName>
    </recommendedName>
</protein>
<evidence type="ECO:0000256" key="1">
    <source>
        <dbReference type="ARBA" id="ARBA00006672"/>
    </source>
</evidence>
<dbReference type="CDD" id="cd00022">
    <property type="entry name" value="BIR"/>
    <property type="match status" value="1"/>
</dbReference>